<keyword evidence="8" id="KW-1185">Reference proteome</keyword>
<evidence type="ECO:0000313" key="7">
    <source>
        <dbReference type="EMBL" id="CAD7620460.1"/>
    </source>
</evidence>
<gene>
    <name evidence="7" type="ORF">OSB1V03_LOCUS946</name>
</gene>
<comment type="similarity">
    <text evidence="1 5">Belongs to the NOP53 family.</text>
</comment>
<dbReference type="GO" id="GO:0005654">
    <property type="term" value="C:nucleoplasm"/>
    <property type="evidence" value="ECO:0007669"/>
    <property type="project" value="UniProtKB-SubCell"/>
</dbReference>
<accession>A0A7R9KCD7</accession>
<feature type="region of interest" description="Disordered" evidence="6">
    <location>
        <begin position="261"/>
        <end position="292"/>
    </location>
</feature>
<comment type="subcellular location">
    <subcellularLocation>
        <location evidence="5">Nucleus</location>
        <location evidence="5">Nucleolus</location>
    </subcellularLocation>
    <subcellularLocation>
        <location evidence="5">Nucleus</location>
        <location evidence="5">Nucleoplasm</location>
    </subcellularLocation>
</comment>
<dbReference type="PANTHER" id="PTHR14211">
    <property type="entry name" value="GLIOMA SUPPRESSOR CANDIDATE REGION GENE 2"/>
    <property type="match status" value="1"/>
</dbReference>
<evidence type="ECO:0000256" key="5">
    <source>
        <dbReference type="PIRNR" id="PIRNR017302"/>
    </source>
</evidence>
<dbReference type="GO" id="GO:0008097">
    <property type="term" value="F:5S rRNA binding"/>
    <property type="evidence" value="ECO:0007669"/>
    <property type="project" value="TreeGrafter"/>
</dbReference>
<dbReference type="GO" id="GO:0006364">
    <property type="term" value="P:rRNA processing"/>
    <property type="evidence" value="ECO:0007669"/>
    <property type="project" value="TreeGrafter"/>
</dbReference>
<dbReference type="PIRSF" id="PIRSF017302">
    <property type="entry name" value="Gltscr2"/>
    <property type="match status" value="1"/>
</dbReference>
<evidence type="ECO:0000256" key="6">
    <source>
        <dbReference type="SAM" id="MobiDB-lite"/>
    </source>
</evidence>
<dbReference type="GO" id="GO:0005730">
    <property type="term" value="C:nucleolus"/>
    <property type="evidence" value="ECO:0007669"/>
    <property type="project" value="UniProtKB-SubCell"/>
</dbReference>
<proteinExistence type="inferred from homology"/>
<dbReference type="EMBL" id="OC854818">
    <property type="protein sequence ID" value="CAD7620460.1"/>
    <property type="molecule type" value="Genomic_DNA"/>
</dbReference>
<dbReference type="PANTHER" id="PTHR14211:SF7">
    <property type="entry name" value="RIBOSOME BIOGENESIS PROTEIN NOP53"/>
    <property type="match status" value="1"/>
</dbReference>
<evidence type="ECO:0000256" key="4">
    <source>
        <dbReference type="ARBA" id="ARBA00023242"/>
    </source>
</evidence>
<keyword evidence="4 5" id="KW-0539">Nucleus</keyword>
<evidence type="ECO:0000256" key="3">
    <source>
        <dbReference type="ARBA" id="ARBA00022517"/>
    </source>
</evidence>
<dbReference type="OrthoDB" id="5072at2759"/>
<evidence type="ECO:0000256" key="2">
    <source>
        <dbReference type="ARBA" id="ARBA00018339"/>
    </source>
</evidence>
<reference evidence="7" key="1">
    <citation type="submission" date="2020-11" db="EMBL/GenBank/DDBJ databases">
        <authorList>
            <person name="Tran Van P."/>
        </authorList>
    </citation>
    <scope>NUCLEOTIDE SEQUENCE</scope>
</reference>
<dbReference type="EMBL" id="CAJPIZ010000243">
    <property type="protein sequence ID" value="CAG2100890.1"/>
    <property type="molecule type" value="Genomic_DNA"/>
</dbReference>
<dbReference type="Proteomes" id="UP000759131">
    <property type="component" value="Unassembled WGS sequence"/>
</dbReference>
<dbReference type="InterPro" id="IPR011687">
    <property type="entry name" value="Nop53/GLTSCR2"/>
</dbReference>
<keyword evidence="3 5" id="KW-0690">Ribosome biogenesis</keyword>
<dbReference type="GO" id="GO:0000027">
    <property type="term" value="P:ribosomal large subunit assembly"/>
    <property type="evidence" value="ECO:0007669"/>
    <property type="project" value="UniProtKB-UniRule"/>
</dbReference>
<feature type="compositionally biased region" description="Acidic residues" evidence="6">
    <location>
        <begin position="276"/>
        <end position="291"/>
    </location>
</feature>
<dbReference type="AlphaFoldDB" id="A0A7R9KCD7"/>
<evidence type="ECO:0000256" key="1">
    <source>
        <dbReference type="ARBA" id="ARBA00008838"/>
    </source>
</evidence>
<dbReference type="Pfam" id="PF07767">
    <property type="entry name" value="Nop53"/>
    <property type="match status" value="1"/>
</dbReference>
<organism evidence="7">
    <name type="scientific">Medioppia subpectinata</name>
    <dbReference type="NCBI Taxonomy" id="1979941"/>
    <lineage>
        <taxon>Eukaryota</taxon>
        <taxon>Metazoa</taxon>
        <taxon>Ecdysozoa</taxon>
        <taxon>Arthropoda</taxon>
        <taxon>Chelicerata</taxon>
        <taxon>Arachnida</taxon>
        <taxon>Acari</taxon>
        <taxon>Acariformes</taxon>
        <taxon>Sarcoptiformes</taxon>
        <taxon>Oribatida</taxon>
        <taxon>Brachypylina</taxon>
        <taxon>Oppioidea</taxon>
        <taxon>Oppiidae</taxon>
        <taxon>Medioppia</taxon>
    </lineage>
</organism>
<comment type="function">
    <text evidence="5">May play a role in ribosome biogenesis.</text>
</comment>
<protein>
    <recommendedName>
        <fullName evidence="2 5">Ribosome biogenesis protein NOP53</fullName>
    </recommendedName>
</protein>
<evidence type="ECO:0000313" key="8">
    <source>
        <dbReference type="Proteomes" id="UP000759131"/>
    </source>
</evidence>
<sequence>MMSKTTAKAVKVSKNRKKSWKKHCPVDDVEEYLDNKRFNERIGGSAADKSDESLFVIEKTANNALLSEDKQKATKAPKESKLKSIQSDIKYFKLLESQSKVDPISPRIGPKETKRTLLNDDKKFAKLWPQKRKQYLRAKQMAEERKAIKADPKLRYEFGFDLWGEKPETHPDDEEIEELIDYQEVLKGSKPPKVPKHRYNKPSLLPSVEVPLSGQSYNPSSEAHQSLLAMAHDIEVKKIREDQHFTRLVEDHYVTKASAPNDQTWSQEMSHGLGLSDDEDNDIEDQTEENDEKISHQLIRADKKKTKAQRNKELLQKQMSLKKKLEKGLKIKANEIFKLKTYKKELDRKDKESTERQMRRSERIRSKLFKPKRMSRYEYSSPDVELNLTQELSGSLRSMKTEGNLLEDRFKSIQRRNIIETRTKQTFKRKYKLKKIIKKSCKDPIL</sequence>
<name>A0A7R9KCD7_9ACAR</name>